<dbReference type="EMBL" id="MAYT01000001">
    <property type="protein sequence ID" value="OCA92583.1"/>
    <property type="molecule type" value="Genomic_DNA"/>
</dbReference>
<proteinExistence type="predicted"/>
<protein>
    <submittedName>
        <fullName evidence="1">Uncharacterized protein</fullName>
    </submittedName>
</protein>
<accession>A0A1B9B925</accession>
<name>A0A1B9B925_9BACI</name>
<sequence>MLDIHIKDWGKNRPKKHYNNLHQLRIFELIFSNKLAKLGVEINNISIISIYLLADPKKNVSHKEDLSLGEISIFLPDDYMDFLKLSSNEDKFQAFSKVIINCVVPCLEKHCAQPFDILIGYVQEALNEIIHQNYEGIFLVGKTPKKSPSRKQIAILKGIHRSEGFQLRCEVYDAKGLKIIDQLLVKEVGHEVVYSRFLGTLKWENEYLITVKSKTSSWMKEIHIPQ</sequence>
<evidence type="ECO:0000313" key="2">
    <source>
        <dbReference type="Proteomes" id="UP000092578"/>
    </source>
</evidence>
<reference evidence="2" key="1">
    <citation type="submission" date="2016-05" db="EMBL/GenBank/DDBJ databases">
        <authorList>
            <person name="Liu B."/>
            <person name="Wang J."/>
            <person name="Zhu Y."/>
            <person name="Liu G."/>
            <person name="Chen Q."/>
            <person name="Chen Z."/>
            <person name="Lan J."/>
            <person name="Che J."/>
            <person name="Ge C."/>
            <person name="Shi H."/>
            <person name="Pan Z."/>
            <person name="Liu X."/>
        </authorList>
    </citation>
    <scope>NUCLEOTIDE SEQUENCE [LARGE SCALE GENOMIC DNA]</scope>
    <source>
        <strain evidence="2">FJAT-27215</strain>
    </source>
</reference>
<gene>
    <name evidence="1" type="ORF">A8F95_02485</name>
</gene>
<dbReference type="AlphaFoldDB" id="A0A1B9B925"/>
<organism evidence="1 2">
    <name type="scientific">Pseudobacillus wudalianchiensis</name>
    <dbReference type="NCBI Taxonomy" id="1743143"/>
    <lineage>
        <taxon>Bacteria</taxon>
        <taxon>Bacillati</taxon>
        <taxon>Bacillota</taxon>
        <taxon>Bacilli</taxon>
        <taxon>Bacillales</taxon>
        <taxon>Bacillaceae</taxon>
        <taxon>Pseudobacillus</taxon>
    </lineage>
</organism>
<comment type="caution">
    <text evidence="1">The sequence shown here is derived from an EMBL/GenBank/DDBJ whole genome shotgun (WGS) entry which is preliminary data.</text>
</comment>
<dbReference type="RefSeq" id="WP_065409072.1">
    <property type="nucleotide sequence ID" value="NZ_MAYT01000001.1"/>
</dbReference>
<dbReference type="Proteomes" id="UP000092578">
    <property type="component" value="Unassembled WGS sequence"/>
</dbReference>
<evidence type="ECO:0000313" key="1">
    <source>
        <dbReference type="EMBL" id="OCA92583.1"/>
    </source>
</evidence>
<keyword evidence="2" id="KW-1185">Reference proteome</keyword>